<feature type="compositionally biased region" description="Basic residues" evidence="1">
    <location>
        <begin position="83"/>
        <end position="94"/>
    </location>
</feature>
<proteinExistence type="predicted"/>
<name>A0AAD7HN16_9AGAR</name>
<evidence type="ECO:0000256" key="1">
    <source>
        <dbReference type="SAM" id="MobiDB-lite"/>
    </source>
</evidence>
<feature type="region of interest" description="Disordered" evidence="1">
    <location>
        <begin position="83"/>
        <end position="110"/>
    </location>
</feature>
<evidence type="ECO:0000313" key="3">
    <source>
        <dbReference type="Proteomes" id="UP001215280"/>
    </source>
</evidence>
<organism evidence="2 3">
    <name type="scientific">Mycena maculata</name>
    <dbReference type="NCBI Taxonomy" id="230809"/>
    <lineage>
        <taxon>Eukaryota</taxon>
        <taxon>Fungi</taxon>
        <taxon>Dikarya</taxon>
        <taxon>Basidiomycota</taxon>
        <taxon>Agaricomycotina</taxon>
        <taxon>Agaricomycetes</taxon>
        <taxon>Agaricomycetidae</taxon>
        <taxon>Agaricales</taxon>
        <taxon>Marasmiineae</taxon>
        <taxon>Mycenaceae</taxon>
        <taxon>Mycena</taxon>
    </lineage>
</organism>
<dbReference type="Proteomes" id="UP001215280">
    <property type="component" value="Unassembled WGS sequence"/>
</dbReference>
<feature type="region of interest" description="Disordered" evidence="1">
    <location>
        <begin position="31"/>
        <end position="56"/>
    </location>
</feature>
<keyword evidence="3" id="KW-1185">Reference proteome</keyword>
<dbReference type="AlphaFoldDB" id="A0AAD7HN16"/>
<feature type="compositionally biased region" description="Basic residues" evidence="1">
    <location>
        <begin position="31"/>
        <end position="42"/>
    </location>
</feature>
<feature type="compositionally biased region" description="Basic residues" evidence="1">
    <location>
        <begin position="135"/>
        <end position="146"/>
    </location>
</feature>
<dbReference type="EMBL" id="JARJLG010000245">
    <property type="protein sequence ID" value="KAJ7723618.1"/>
    <property type="molecule type" value="Genomic_DNA"/>
</dbReference>
<gene>
    <name evidence="2" type="ORF">DFH07DRAFT_783506</name>
</gene>
<sequence>MSWEEALLLGAPGTASRHIVAVEGADRCYVKGRRPGASKGRKTGPVQAPESQKRAGKKLLLGAPGTASRRIVAVEGADRCYVKGRRPGASKGRKTGPVQAPESQKRAGKKLLLGAPGTASRRIVAVEGADRCYVKGRRPGANKGRKTGPAQAPESQKRAGPEEMGMPT</sequence>
<accession>A0AAD7HN16</accession>
<evidence type="ECO:0000313" key="2">
    <source>
        <dbReference type="EMBL" id="KAJ7723618.1"/>
    </source>
</evidence>
<feature type="region of interest" description="Disordered" evidence="1">
    <location>
        <begin position="135"/>
        <end position="168"/>
    </location>
</feature>
<reference evidence="2" key="1">
    <citation type="submission" date="2023-03" db="EMBL/GenBank/DDBJ databases">
        <title>Massive genome expansion in bonnet fungi (Mycena s.s.) driven by repeated elements and novel gene families across ecological guilds.</title>
        <authorList>
            <consortium name="Lawrence Berkeley National Laboratory"/>
            <person name="Harder C.B."/>
            <person name="Miyauchi S."/>
            <person name="Viragh M."/>
            <person name="Kuo A."/>
            <person name="Thoen E."/>
            <person name="Andreopoulos B."/>
            <person name="Lu D."/>
            <person name="Skrede I."/>
            <person name="Drula E."/>
            <person name="Henrissat B."/>
            <person name="Morin E."/>
            <person name="Kohler A."/>
            <person name="Barry K."/>
            <person name="LaButti K."/>
            <person name="Morin E."/>
            <person name="Salamov A."/>
            <person name="Lipzen A."/>
            <person name="Mereny Z."/>
            <person name="Hegedus B."/>
            <person name="Baldrian P."/>
            <person name="Stursova M."/>
            <person name="Weitz H."/>
            <person name="Taylor A."/>
            <person name="Grigoriev I.V."/>
            <person name="Nagy L.G."/>
            <person name="Martin F."/>
            <person name="Kauserud H."/>
        </authorList>
    </citation>
    <scope>NUCLEOTIDE SEQUENCE</scope>
    <source>
        <strain evidence="2">CBHHK188m</strain>
    </source>
</reference>
<protein>
    <submittedName>
        <fullName evidence="2">Uncharacterized protein</fullName>
    </submittedName>
</protein>
<comment type="caution">
    <text evidence="2">The sequence shown here is derived from an EMBL/GenBank/DDBJ whole genome shotgun (WGS) entry which is preliminary data.</text>
</comment>